<name>A0ABT6SDK1_9ACTN</name>
<feature type="compositionally biased region" description="Basic and acidic residues" evidence="2">
    <location>
        <begin position="30"/>
        <end position="41"/>
    </location>
</feature>
<organism evidence="3 4">
    <name type="scientific">Streptomyces cavernicola</name>
    <dbReference type="NCBI Taxonomy" id="3043613"/>
    <lineage>
        <taxon>Bacteria</taxon>
        <taxon>Bacillati</taxon>
        <taxon>Actinomycetota</taxon>
        <taxon>Actinomycetes</taxon>
        <taxon>Kitasatosporales</taxon>
        <taxon>Streptomycetaceae</taxon>
        <taxon>Streptomyces</taxon>
    </lineage>
</organism>
<protein>
    <submittedName>
        <fullName evidence="3">Uncharacterized protein</fullName>
    </submittedName>
</protein>
<feature type="region of interest" description="Disordered" evidence="2">
    <location>
        <begin position="30"/>
        <end position="50"/>
    </location>
</feature>
<evidence type="ECO:0000256" key="2">
    <source>
        <dbReference type="SAM" id="MobiDB-lite"/>
    </source>
</evidence>
<evidence type="ECO:0000256" key="1">
    <source>
        <dbReference type="SAM" id="Coils"/>
    </source>
</evidence>
<keyword evidence="1" id="KW-0175">Coiled coil</keyword>
<proteinExistence type="predicted"/>
<evidence type="ECO:0000313" key="4">
    <source>
        <dbReference type="Proteomes" id="UP001223978"/>
    </source>
</evidence>
<dbReference type="Proteomes" id="UP001223978">
    <property type="component" value="Unassembled WGS sequence"/>
</dbReference>
<sequence>MIRIVTKKRLALLEADRVAAFERARRAAEAAEAESGRHADELSTITGRAKRAEAEAEDNWRLLQDKRADLAEAREALEAARAETQVLGSKLGELREQASVKGRERALLLHYGEPHTIYGSYEEALADTDTHGVHAWSRGGERPAAEAEWRVEAFTRDVESGGFRRAWKPSPEQVRGAA</sequence>
<comment type="caution">
    <text evidence="3">The sequence shown here is derived from an EMBL/GenBank/DDBJ whole genome shotgun (WGS) entry which is preliminary data.</text>
</comment>
<dbReference type="EMBL" id="JASCIQ010000020">
    <property type="protein sequence ID" value="MDI3406049.1"/>
    <property type="molecule type" value="Genomic_DNA"/>
</dbReference>
<accession>A0ABT6SDK1</accession>
<dbReference type="RefSeq" id="WP_282543982.1">
    <property type="nucleotide sequence ID" value="NZ_JASCIQ010000020.1"/>
</dbReference>
<feature type="coiled-coil region" evidence="1">
    <location>
        <begin position="63"/>
        <end position="90"/>
    </location>
</feature>
<gene>
    <name evidence="3" type="ORF">QIS96_19785</name>
</gene>
<evidence type="ECO:0000313" key="3">
    <source>
        <dbReference type="EMBL" id="MDI3406049.1"/>
    </source>
</evidence>
<reference evidence="3 4" key="1">
    <citation type="submission" date="2023-05" db="EMBL/GenBank/DDBJ databases">
        <title>Draft genome sequence of Streptomyces sp. B-S-A6 isolated from a cave soil in Thailand.</title>
        <authorList>
            <person name="Chamroensaksri N."/>
            <person name="Muangham S."/>
        </authorList>
    </citation>
    <scope>NUCLEOTIDE SEQUENCE [LARGE SCALE GENOMIC DNA]</scope>
    <source>
        <strain evidence="3 4">B-S-A6</strain>
    </source>
</reference>
<keyword evidence="4" id="KW-1185">Reference proteome</keyword>